<dbReference type="EMBL" id="JAESIL010000112">
    <property type="protein sequence ID" value="MBL3580123.1"/>
    <property type="molecule type" value="Genomic_DNA"/>
</dbReference>
<accession>A0ABS1RKF1</accession>
<reference evidence="2" key="1">
    <citation type="submission" date="2021-01" db="EMBL/GenBank/DDBJ databases">
        <title>Draft genomes of Rhodovulum sulfidophilum.</title>
        <authorList>
            <person name="Guzman M.S."/>
        </authorList>
    </citation>
    <scope>NUCLEOTIDE SEQUENCE [LARGE SCALE GENOMIC DNA]</scope>
    <source>
        <strain evidence="2">AB19</strain>
    </source>
</reference>
<organism evidence="1 2">
    <name type="scientific">Rhodovulum visakhapatnamense</name>
    <dbReference type="NCBI Taxonomy" id="364297"/>
    <lineage>
        <taxon>Bacteria</taxon>
        <taxon>Pseudomonadati</taxon>
        <taxon>Pseudomonadota</taxon>
        <taxon>Alphaproteobacteria</taxon>
        <taxon>Rhodobacterales</taxon>
        <taxon>Paracoccaceae</taxon>
        <taxon>Rhodovulum</taxon>
    </lineage>
</organism>
<evidence type="ECO:0000313" key="1">
    <source>
        <dbReference type="EMBL" id="MBL3580123.1"/>
    </source>
</evidence>
<proteinExistence type="predicted"/>
<protein>
    <recommendedName>
        <fullName evidence="3">NETI protein</fullName>
    </recommendedName>
</protein>
<sequence length="53" mass="5906">MARKPANFTQTDVTRVLKAYRNAEIPVDRCEIDPRTGKIVVFANTAEDIVSSP</sequence>
<comment type="caution">
    <text evidence="1">The sequence shown here is derived from an EMBL/GenBank/DDBJ whole genome shotgun (WGS) entry which is preliminary data.</text>
</comment>
<gene>
    <name evidence="1" type="ORF">JMJ92_18505</name>
</gene>
<dbReference type="RefSeq" id="WP_178390736.1">
    <property type="nucleotide sequence ID" value="NZ_JAESIL010000112.1"/>
</dbReference>
<name>A0ABS1RKF1_9RHOB</name>
<keyword evidence="2" id="KW-1185">Reference proteome</keyword>
<dbReference type="Proteomes" id="UP000635853">
    <property type="component" value="Unassembled WGS sequence"/>
</dbReference>
<evidence type="ECO:0000313" key="2">
    <source>
        <dbReference type="Proteomes" id="UP000635853"/>
    </source>
</evidence>
<evidence type="ECO:0008006" key="3">
    <source>
        <dbReference type="Google" id="ProtNLM"/>
    </source>
</evidence>